<dbReference type="PROSITE" id="PS50991">
    <property type="entry name" value="PYR_CT"/>
    <property type="match status" value="1"/>
</dbReference>
<reference evidence="17 18" key="1">
    <citation type="submission" date="2019-03" db="EMBL/GenBank/DDBJ databases">
        <title>Genomic Encyclopedia of Type Strains, Phase IV (KMG-IV): sequencing the most valuable type-strain genomes for metagenomic binning, comparative biology and taxonomic classification.</title>
        <authorList>
            <person name="Goeker M."/>
        </authorList>
    </citation>
    <scope>NUCLEOTIDE SEQUENCE [LARGE SCALE GENOMIC DNA]</scope>
    <source>
        <strain evidence="17 18">DSM 24984</strain>
    </source>
</reference>
<dbReference type="NCBIfam" id="NF009554">
    <property type="entry name" value="PRK12999.1"/>
    <property type="match status" value="1"/>
</dbReference>
<feature type="binding site" evidence="10">
    <location>
        <position position="237"/>
    </location>
    <ligand>
        <name>ATP</name>
        <dbReference type="ChEBI" id="CHEBI:30616"/>
    </ligand>
</feature>
<feature type="binding site" evidence="10">
    <location>
        <position position="613"/>
    </location>
    <ligand>
        <name>substrate</name>
    </ligand>
</feature>
<feature type="binding site" evidence="10">
    <location>
        <position position="202"/>
    </location>
    <ligand>
        <name>ATP</name>
        <dbReference type="ChEBI" id="CHEBI:30616"/>
    </ligand>
</feature>
<comment type="catalytic activity">
    <reaction evidence="8">
        <text>hydrogencarbonate + pyruvate + ATP = oxaloacetate + ADP + phosphate + H(+)</text>
        <dbReference type="Rhea" id="RHEA:20844"/>
        <dbReference type="ChEBI" id="CHEBI:15361"/>
        <dbReference type="ChEBI" id="CHEBI:15378"/>
        <dbReference type="ChEBI" id="CHEBI:16452"/>
        <dbReference type="ChEBI" id="CHEBI:17544"/>
        <dbReference type="ChEBI" id="CHEBI:30616"/>
        <dbReference type="ChEBI" id="CHEBI:43474"/>
        <dbReference type="ChEBI" id="CHEBI:456216"/>
        <dbReference type="EC" id="6.4.1.1"/>
    </reaction>
</comment>
<evidence type="ECO:0000256" key="7">
    <source>
        <dbReference type="ARBA" id="ARBA00023267"/>
    </source>
</evidence>
<dbReference type="GO" id="GO:0005737">
    <property type="term" value="C:cytoplasm"/>
    <property type="evidence" value="ECO:0007669"/>
    <property type="project" value="TreeGrafter"/>
</dbReference>
<feature type="binding site" description="via carbamate group" evidence="11">
    <location>
        <position position="710"/>
    </location>
    <ligand>
        <name>Mn(2+)</name>
        <dbReference type="ChEBI" id="CHEBI:29035"/>
    </ligand>
</feature>
<gene>
    <name evidence="17" type="ORF">C8D98_2204</name>
</gene>
<dbReference type="EC" id="6.4.1.1" evidence="2 8"/>
<dbReference type="InterPro" id="IPR016185">
    <property type="entry name" value="PreATP-grasp_dom_sf"/>
</dbReference>
<dbReference type="FunFam" id="3.40.50.20:FF:000010">
    <property type="entry name" value="Propionyl-CoA carboxylase subunit alpha"/>
    <property type="match status" value="1"/>
</dbReference>
<dbReference type="Gene3D" id="3.10.600.10">
    <property type="entry name" value="pyruvate carboxylase f1077a mutant domain"/>
    <property type="match status" value="1"/>
</dbReference>
<evidence type="ECO:0000313" key="18">
    <source>
        <dbReference type="Proteomes" id="UP000294614"/>
    </source>
</evidence>
<feature type="domain" description="ATP-grasp" evidence="14">
    <location>
        <begin position="122"/>
        <end position="319"/>
    </location>
</feature>
<feature type="binding site" evidence="11">
    <location>
        <position position="741"/>
    </location>
    <ligand>
        <name>Mn(2+)</name>
        <dbReference type="ChEBI" id="CHEBI:29035"/>
    </ligand>
</feature>
<dbReference type="Pfam" id="PF00289">
    <property type="entry name" value="Biotin_carb_N"/>
    <property type="match status" value="1"/>
</dbReference>
<evidence type="ECO:0000259" key="15">
    <source>
        <dbReference type="PROSITE" id="PS50979"/>
    </source>
</evidence>
<dbReference type="PROSITE" id="PS50975">
    <property type="entry name" value="ATP_GRASP"/>
    <property type="match status" value="1"/>
</dbReference>
<dbReference type="PIRSF" id="PIRSF001594">
    <property type="entry name" value="Pyruv_carbox"/>
    <property type="match status" value="1"/>
</dbReference>
<dbReference type="FunFam" id="3.30.1490.20:FF:000003">
    <property type="entry name" value="acetyl-CoA carboxylase isoform X1"/>
    <property type="match status" value="1"/>
</dbReference>
<feature type="active site" evidence="9">
    <location>
        <position position="294"/>
    </location>
</feature>
<dbReference type="FunFam" id="2.40.50.100:FF:000003">
    <property type="entry name" value="Acetyl-CoA carboxylase biotin carboxyl carrier protein"/>
    <property type="match status" value="1"/>
</dbReference>
<dbReference type="CDD" id="cd06850">
    <property type="entry name" value="biotinyl_domain"/>
    <property type="match status" value="1"/>
</dbReference>
<keyword evidence="6 8" id="KW-0067">ATP-binding</keyword>
<protein>
    <recommendedName>
        <fullName evidence="2 8">Pyruvate carboxylase</fullName>
        <ecNumber evidence="2 8">6.4.1.1</ecNumber>
    </recommendedName>
</protein>
<dbReference type="RefSeq" id="WP_132874177.1">
    <property type="nucleotide sequence ID" value="NZ_SMGG01000005.1"/>
</dbReference>
<dbReference type="SUPFAM" id="SSF52440">
    <property type="entry name" value="PreATP-grasp domain"/>
    <property type="match status" value="1"/>
</dbReference>
<dbReference type="Pfam" id="PF02436">
    <property type="entry name" value="PYC_OADA"/>
    <property type="match status" value="1"/>
</dbReference>
<evidence type="ECO:0000256" key="6">
    <source>
        <dbReference type="ARBA" id="ARBA00022840"/>
    </source>
</evidence>
<feature type="modified residue" description="N6-carboxylysine" evidence="12">
    <location>
        <position position="710"/>
    </location>
</feature>
<dbReference type="InterPro" id="IPR005479">
    <property type="entry name" value="CPAse_ATP-bd"/>
</dbReference>
<dbReference type="PANTHER" id="PTHR43778">
    <property type="entry name" value="PYRUVATE CARBOXYLASE"/>
    <property type="match status" value="1"/>
</dbReference>
<dbReference type="EMBL" id="SMGG01000005">
    <property type="protein sequence ID" value="TCK60032.1"/>
    <property type="molecule type" value="Genomic_DNA"/>
</dbReference>
<dbReference type="PROSITE" id="PS50979">
    <property type="entry name" value="BC"/>
    <property type="match status" value="1"/>
</dbReference>
<evidence type="ECO:0000259" key="14">
    <source>
        <dbReference type="PROSITE" id="PS50975"/>
    </source>
</evidence>
<keyword evidence="3 8" id="KW-0436">Ligase</keyword>
<dbReference type="PANTHER" id="PTHR43778:SF2">
    <property type="entry name" value="PYRUVATE CARBOXYLASE, MITOCHONDRIAL"/>
    <property type="match status" value="1"/>
</dbReference>
<proteinExistence type="predicted"/>
<keyword evidence="17" id="KW-0670">Pyruvate</keyword>
<dbReference type="Pfam" id="PF02786">
    <property type="entry name" value="CPSase_L_D2"/>
    <property type="match status" value="1"/>
</dbReference>
<dbReference type="InterPro" id="IPR005482">
    <property type="entry name" value="Biotin_COase_C"/>
</dbReference>
<dbReference type="GO" id="GO:0046872">
    <property type="term" value="F:metal ion binding"/>
    <property type="evidence" value="ECO:0007669"/>
    <property type="project" value="UniProtKB-KW"/>
</dbReference>
<dbReference type="InterPro" id="IPR011761">
    <property type="entry name" value="ATP-grasp"/>
</dbReference>
<feature type="domain" description="Lipoyl-binding" evidence="13">
    <location>
        <begin position="1069"/>
        <end position="1144"/>
    </location>
</feature>
<dbReference type="SMART" id="SM00878">
    <property type="entry name" value="Biotin_carb_C"/>
    <property type="match status" value="1"/>
</dbReference>
<dbReference type="NCBIfam" id="TIGR01235">
    <property type="entry name" value="pyruv_carbox"/>
    <property type="match status" value="1"/>
</dbReference>
<sequence length="1144" mass="127034">MRIKKLMSANRGEIAIRTFRACTELGIRTVAVYSDEDKYSLHRYKADEAYLIGKGLDPVAAYLNMDEIIQLAIHKKIDAIHPGYGFLSENAVFAAKCREAGIIFVGPSPETIEMFGDKKNAKTLAKECGIPVIEGSAGIVPTLKEALATSEAIGYPVLLKAVAGGGGRGIRVAFNPKDVEDNFESARSEALKAFGNGDVIIEKYIEQPKHIEVQLMADKHGNIVHLFERDCSIQRRHQKLIEIAPSVNVAQKTLDRMYEAAIAIGKRSNLINAATVEFLVDKNQDFYFLEVNPRLQVEHTITENITGIDIVQSQIFVSSGEPLSTANTDMASQETIRKNGYSIQCRVTTEDPENNFFPDTGEIEAYRVATGFGVRLDAGNGFANAKISPHYDSLLVKVSTHAHSFQQSAMKMTRALSEFRIRGVKTNIPFLMKVLTHSTFIDGKASTTFVDSSKELFEFKKPMDRASKSLKFLANNIVNNPSGSTLSRSMVLPAINPPQVPFGTPMPTGTKDILNRKGVEGVLKHLRTSKEALFTDTTFRDAHQSLLATRLRTKDMLEIADLYAHNMSGLFSMEMWGGATYDVSYRFLKESPWDRLAQLRERIPNILFQMLLRASNAVGYTNYPDNVVKQFIKLACENGMDVFRIFDCFNWTDQMKPAIEEVKKHGRIAEAAICYTGDITDPKRTKYSLKYYTSLAKELSEAGTDIIGIKDMAGLLKPYAAKALIKAIKEETGMPVHFHTHNTSGNAEAAALMAFEAGADIIDAAVSSMSGLTSQPSMNSIMAALDGQPKSSSLSKDTTQQVSDYFDRVRRYYFPFESGLKASTAEVYIHEIPGGQYSNLIVQVEAMGLIDRWEEVRKMYTAVNAELGDIIKVTPSSKVVGDLALFLVRNNLTVDDIYTKGDTLNFPDSVVSFFKGMLGQPYGGFPKELQRIVLKGEKPLECRPGDLLEPYDFEAMHGELKAKFGREFTAEEQISNALCPAVFKEYVMFANEYGDASIFDTRAFFYPMHQEEEIEVDIEEGKTLIIRYINISEPDEKGRRKVYFELNGQPRSVTVKDEKLSSVIKSNAKGDISDPKDVCATMPGKITKMNVKKGDSVKKGDILLITEAMKMETKIAAAIDAEVGDILLQEGDKIESGDLLIRLT</sequence>
<dbReference type="InterPro" id="IPR000089">
    <property type="entry name" value="Biotin_lipoyl"/>
</dbReference>
<dbReference type="InterPro" id="IPR005930">
    <property type="entry name" value="Pyruv_COase"/>
</dbReference>
<dbReference type="InterPro" id="IPR005481">
    <property type="entry name" value="BC-like_N"/>
</dbReference>
<evidence type="ECO:0000256" key="1">
    <source>
        <dbReference type="ARBA" id="ARBA00001953"/>
    </source>
</evidence>
<dbReference type="SUPFAM" id="SSF51569">
    <property type="entry name" value="Aldolase"/>
    <property type="match status" value="1"/>
</dbReference>
<comment type="caution">
    <text evidence="17">The sequence shown here is derived from an EMBL/GenBank/DDBJ whole genome shotgun (WGS) entry which is preliminary data.</text>
</comment>
<dbReference type="InterPro" id="IPR011764">
    <property type="entry name" value="Biotin_carboxylation_dom"/>
</dbReference>
<name>A0A4R1K716_9BACT</name>
<keyword evidence="5 8" id="KW-0547">Nucleotide-binding</keyword>
<dbReference type="SUPFAM" id="SSF51230">
    <property type="entry name" value="Single hybrid motif"/>
    <property type="match status" value="1"/>
</dbReference>
<dbReference type="Gene3D" id="3.30.470.20">
    <property type="entry name" value="ATP-grasp fold, B domain"/>
    <property type="match status" value="1"/>
</dbReference>
<dbReference type="PROSITE" id="PS50968">
    <property type="entry name" value="BIOTINYL_LIPOYL"/>
    <property type="match status" value="1"/>
</dbReference>
<dbReference type="Gene3D" id="2.40.50.100">
    <property type="match status" value="1"/>
</dbReference>
<dbReference type="InterPro" id="IPR013785">
    <property type="entry name" value="Aldolase_TIM"/>
</dbReference>
<dbReference type="NCBIfam" id="NF006761">
    <property type="entry name" value="PRK09282.1"/>
    <property type="match status" value="1"/>
</dbReference>
<feature type="binding site" evidence="11">
    <location>
        <position position="739"/>
    </location>
    <ligand>
        <name>Mn(2+)</name>
        <dbReference type="ChEBI" id="CHEBI:29035"/>
    </ligand>
</feature>
<dbReference type="CDD" id="cd07937">
    <property type="entry name" value="DRE_TIM_PC_TC_5S"/>
    <property type="match status" value="1"/>
</dbReference>
<evidence type="ECO:0000256" key="10">
    <source>
        <dbReference type="PIRSR" id="PIRSR001594-2"/>
    </source>
</evidence>
<accession>A0A4R1K716</accession>
<evidence type="ECO:0000256" key="12">
    <source>
        <dbReference type="PIRSR" id="PIRSR001594-4"/>
    </source>
</evidence>
<dbReference type="FunFam" id="3.20.20.70:FF:000033">
    <property type="entry name" value="Pyruvate carboxylase"/>
    <property type="match status" value="1"/>
</dbReference>
<dbReference type="SUPFAM" id="SSF56059">
    <property type="entry name" value="Glutathione synthetase ATP-binding domain-like"/>
    <property type="match status" value="1"/>
</dbReference>
<dbReference type="InterPro" id="IPR055268">
    <property type="entry name" value="PCB-like"/>
</dbReference>
<evidence type="ECO:0000256" key="11">
    <source>
        <dbReference type="PIRSR" id="PIRSR001594-3"/>
    </source>
</evidence>
<organism evidence="17 18">
    <name type="scientific">Seleniivibrio woodruffii</name>
    <dbReference type="NCBI Taxonomy" id="1078050"/>
    <lineage>
        <taxon>Bacteria</taxon>
        <taxon>Pseudomonadati</taxon>
        <taxon>Deferribacterota</taxon>
        <taxon>Deferribacteres</taxon>
        <taxon>Deferribacterales</taxon>
        <taxon>Geovibrionaceae</taxon>
        <taxon>Seleniivibrio</taxon>
    </lineage>
</organism>
<dbReference type="AlphaFoldDB" id="A0A4R1K716"/>
<dbReference type="Pfam" id="PF00364">
    <property type="entry name" value="Biotin_lipoyl"/>
    <property type="match status" value="1"/>
</dbReference>
<dbReference type="GO" id="GO:0004736">
    <property type="term" value="F:pyruvate carboxylase activity"/>
    <property type="evidence" value="ECO:0007669"/>
    <property type="project" value="UniProtKB-EC"/>
</dbReference>
<feature type="domain" description="Pyruvate carboxyltransferase" evidence="16">
    <location>
        <begin position="532"/>
        <end position="800"/>
    </location>
</feature>
<evidence type="ECO:0000256" key="5">
    <source>
        <dbReference type="ARBA" id="ARBA00022741"/>
    </source>
</evidence>
<dbReference type="GO" id="GO:0006094">
    <property type="term" value="P:gluconeogenesis"/>
    <property type="evidence" value="ECO:0007669"/>
    <property type="project" value="InterPro"/>
</dbReference>
<comment type="function">
    <text evidence="8">Catalyzes a 2-step reaction, involving the ATP-dependent carboxylation of the covalently attached biotin in the first step and the transfer of the carboxyl group to pyruvate in the second.</text>
</comment>
<evidence type="ECO:0000259" key="13">
    <source>
        <dbReference type="PROSITE" id="PS50968"/>
    </source>
</evidence>
<dbReference type="SUPFAM" id="SSF89000">
    <property type="entry name" value="post-HMGL domain-like"/>
    <property type="match status" value="1"/>
</dbReference>
<evidence type="ECO:0000256" key="2">
    <source>
        <dbReference type="ARBA" id="ARBA00013057"/>
    </source>
</evidence>
<evidence type="ECO:0000256" key="8">
    <source>
        <dbReference type="PIRNR" id="PIRNR001594"/>
    </source>
</evidence>
<dbReference type="InterPro" id="IPR011054">
    <property type="entry name" value="Rudment_hybrid_motif"/>
</dbReference>
<evidence type="ECO:0000256" key="4">
    <source>
        <dbReference type="ARBA" id="ARBA00022723"/>
    </source>
</evidence>
<dbReference type="InterPro" id="IPR011053">
    <property type="entry name" value="Single_hybrid_motif"/>
</dbReference>
<feature type="binding site" evidence="10">
    <location>
        <position position="118"/>
    </location>
    <ligand>
        <name>ATP</name>
        <dbReference type="ChEBI" id="CHEBI:30616"/>
    </ligand>
</feature>
<dbReference type="Gene3D" id="3.20.20.70">
    <property type="entry name" value="Aldolase class I"/>
    <property type="match status" value="1"/>
</dbReference>
<feature type="domain" description="Biotin carboxylation" evidence="15">
    <location>
        <begin position="2"/>
        <end position="455"/>
    </location>
</feature>
<dbReference type="InterPro" id="IPR000891">
    <property type="entry name" value="PYR_CT"/>
</dbReference>
<dbReference type="Pfam" id="PF02785">
    <property type="entry name" value="Biotin_carb_C"/>
    <property type="match status" value="1"/>
</dbReference>
<feature type="modified residue" description="N6-biotinyllysine" evidence="12">
    <location>
        <position position="1110"/>
    </location>
</feature>
<comment type="cofactor">
    <cofactor evidence="1 8">
        <name>biotin</name>
        <dbReference type="ChEBI" id="CHEBI:57586"/>
    </cofactor>
</comment>
<feature type="binding site" evidence="10">
    <location>
        <position position="874"/>
    </location>
    <ligand>
        <name>substrate</name>
    </ligand>
</feature>
<evidence type="ECO:0000259" key="16">
    <source>
        <dbReference type="PROSITE" id="PS50991"/>
    </source>
</evidence>
<evidence type="ECO:0000256" key="9">
    <source>
        <dbReference type="PIRSR" id="PIRSR001594-1"/>
    </source>
</evidence>
<feature type="binding site" evidence="11">
    <location>
        <position position="541"/>
    </location>
    <ligand>
        <name>Mn(2+)</name>
        <dbReference type="ChEBI" id="CHEBI:29035"/>
    </ligand>
</feature>
<keyword evidence="4 11" id="KW-0479">Metal-binding</keyword>
<keyword evidence="7 8" id="KW-0092">Biotin</keyword>
<dbReference type="InterPro" id="IPR003379">
    <property type="entry name" value="Carboxylase_cons_dom"/>
</dbReference>
<evidence type="ECO:0000313" key="17">
    <source>
        <dbReference type="EMBL" id="TCK60032.1"/>
    </source>
</evidence>
<evidence type="ECO:0000256" key="3">
    <source>
        <dbReference type="ARBA" id="ARBA00022598"/>
    </source>
</evidence>
<dbReference type="GO" id="GO:0005524">
    <property type="term" value="F:ATP binding"/>
    <property type="evidence" value="ECO:0007669"/>
    <property type="project" value="UniProtKB-UniRule"/>
</dbReference>
<dbReference type="Pfam" id="PF00682">
    <property type="entry name" value="HMGL-like"/>
    <property type="match status" value="1"/>
</dbReference>
<dbReference type="Proteomes" id="UP000294614">
    <property type="component" value="Unassembled WGS sequence"/>
</dbReference>
<dbReference type="PROSITE" id="PS00867">
    <property type="entry name" value="CPSASE_2"/>
    <property type="match status" value="1"/>
</dbReference>
<keyword evidence="18" id="KW-1185">Reference proteome</keyword>
<dbReference type="OrthoDB" id="9769961at2"/>
<dbReference type="SUPFAM" id="SSF51246">
    <property type="entry name" value="Rudiment single hybrid motif"/>
    <property type="match status" value="1"/>
</dbReference>